<comment type="caution">
    <text evidence="1">The sequence shown here is derived from an EMBL/GenBank/DDBJ whole genome shotgun (WGS) entry which is preliminary data.</text>
</comment>
<dbReference type="Proteomes" id="UP000310314">
    <property type="component" value="Unassembled WGS sequence"/>
</dbReference>
<dbReference type="OrthoDB" id="1422914at2"/>
<protein>
    <recommendedName>
        <fullName evidence="3">Outer membrane protein beta-barrel domain-containing protein</fullName>
    </recommendedName>
</protein>
<evidence type="ECO:0008006" key="3">
    <source>
        <dbReference type="Google" id="ProtNLM"/>
    </source>
</evidence>
<dbReference type="AlphaFoldDB" id="A0A5S3PS98"/>
<reference evidence="1 2" key="1">
    <citation type="submission" date="2019-05" db="EMBL/GenBank/DDBJ databases">
        <authorList>
            <person name="Zhang J.-Y."/>
            <person name="Feg X."/>
            <person name="Du Z.-J."/>
        </authorList>
    </citation>
    <scope>NUCLEOTIDE SEQUENCE [LARGE SCALE GENOMIC DNA]</scope>
    <source>
        <strain evidence="1 2">RZ26</strain>
    </source>
</reference>
<dbReference type="SUPFAM" id="SSF56925">
    <property type="entry name" value="OMPA-like"/>
    <property type="match status" value="1"/>
</dbReference>
<evidence type="ECO:0000313" key="1">
    <source>
        <dbReference type="EMBL" id="TMM57885.1"/>
    </source>
</evidence>
<dbReference type="RefSeq" id="WP_138655817.1">
    <property type="nucleotide sequence ID" value="NZ_VATY01000001.1"/>
</dbReference>
<keyword evidence="2" id="KW-1185">Reference proteome</keyword>
<organism evidence="1 2">
    <name type="scientific">Maribacter algarum</name>
    <name type="common">ex Zhang et al. 2020</name>
    <dbReference type="NCBI Taxonomy" id="2578118"/>
    <lineage>
        <taxon>Bacteria</taxon>
        <taxon>Pseudomonadati</taxon>
        <taxon>Bacteroidota</taxon>
        <taxon>Flavobacteriia</taxon>
        <taxon>Flavobacteriales</taxon>
        <taxon>Flavobacteriaceae</taxon>
        <taxon>Maribacter</taxon>
    </lineage>
</organism>
<proteinExistence type="predicted"/>
<dbReference type="EMBL" id="VATY01000001">
    <property type="protein sequence ID" value="TMM57885.1"/>
    <property type="molecule type" value="Genomic_DNA"/>
</dbReference>
<evidence type="ECO:0000313" key="2">
    <source>
        <dbReference type="Proteomes" id="UP000310314"/>
    </source>
</evidence>
<sequence>MNKFLLIIFLLVTIPAVGQEVYLESGKTFASFDFTDSQGNQLENLQPNANHYIAFGYRNGILFDNLYASTGISLSGYGAIGSDDGLGNFMQWDVNYIDFNGSLDYEIIKAGDFAFYVKGQLTLAFMVQGNQTINNQVINLRDVDEFNKTVLDTRFGGGFSYLIYRYLSFYVQYMYGKTWSPNVVTSFGGNLEDLRISSHNIGLGLRIVIE</sequence>
<gene>
    <name evidence="1" type="ORF">FEE95_00180</name>
</gene>
<name>A0A5S3PS98_9FLAO</name>
<accession>A0A5S3PS98</accession>
<dbReference type="InterPro" id="IPR011250">
    <property type="entry name" value="OMP/PagP_B-barrel"/>
</dbReference>